<protein>
    <submittedName>
        <fullName evidence="2">Uncharacterized protein</fullName>
    </submittedName>
</protein>
<dbReference type="STRING" id="937777.Deipe_2640"/>
<dbReference type="PATRIC" id="fig|937777.3.peg.2649"/>
<sequence length="73" mass="8365">MKETSQPQFAVMWPVQTGIMRWQGQLWFLVFSVLALISETYAVTQDIRALDALALLLALLGVLHLRPARRTWP</sequence>
<name>L0A543_DEIPD</name>
<dbReference type="AlphaFoldDB" id="L0A543"/>
<feature type="transmembrane region" description="Helical" evidence="1">
    <location>
        <begin position="52"/>
        <end position="68"/>
    </location>
</feature>
<evidence type="ECO:0000256" key="1">
    <source>
        <dbReference type="SAM" id="Phobius"/>
    </source>
</evidence>
<keyword evidence="1" id="KW-0472">Membrane</keyword>
<keyword evidence="3" id="KW-1185">Reference proteome</keyword>
<proteinExistence type="predicted"/>
<dbReference type="EMBL" id="CP003382">
    <property type="protein sequence ID" value="AFZ68105.1"/>
    <property type="molecule type" value="Genomic_DNA"/>
</dbReference>
<accession>L0A543</accession>
<evidence type="ECO:0000313" key="2">
    <source>
        <dbReference type="EMBL" id="AFZ68105.1"/>
    </source>
</evidence>
<evidence type="ECO:0000313" key="3">
    <source>
        <dbReference type="Proteomes" id="UP000010467"/>
    </source>
</evidence>
<keyword evidence="1" id="KW-0812">Transmembrane</keyword>
<organism evidence="2 3">
    <name type="scientific">Deinococcus peraridilitoris (strain DSM 19664 / LMG 22246 / CIP 109416 / KR-200)</name>
    <dbReference type="NCBI Taxonomy" id="937777"/>
    <lineage>
        <taxon>Bacteria</taxon>
        <taxon>Thermotogati</taxon>
        <taxon>Deinococcota</taxon>
        <taxon>Deinococci</taxon>
        <taxon>Deinococcales</taxon>
        <taxon>Deinococcaceae</taxon>
        <taxon>Deinococcus</taxon>
    </lineage>
</organism>
<reference evidence="3" key="1">
    <citation type="submission" date="2012-03" db="EMBL/GenBank/DDBJ databases">
        <title>Complete sequence of chromosome of Deinococcus peraridilitoris DSM 19664.</title>
        <authorList>
            <person name="Lucas S."/>
            <person name="Copeland A."/>
            <person name="Lapidus A."/>
            <person name="Glavina del Rio T."/>
            <person name="Dalin E."/>
            <person name="Tice H."/>
            <person name="Bruce D."/>
            <person name="Goodwin L."/>
            <person name="Pitluck S."/>
            <person name="Peters L."/>
            <person name="Mikhailova N."/>
            <person name="Lu M."/>
            <person name="Kyrpides N."/>
            <person name="Mavromatis K."/>
            <person name="Ivanova N."/>
            <person name="Brettin T."/>
            <person name="Detter J.C."/>
            <person name="Han C."/>
            <person name="Larimer F."/>
            <person name="Land M."/>
            <person name="Hauser L."/>
            <person name="Markowitz V."/>
            <person name="Cheng J.-F."/>
            <person name="Hugenholtz P."/>
            <person name="Woyke T."/>
            <person name="Wu D."/>
            <person name="Pukall R."/>
            <person name="Steenblock K."/>
            <person name="Brambilla E."/>
            <person name="Klenk H.-P."/>
            <person name="Eisen J.A."/>
        </authorList>
    </citation>
    <scope>NUCLEOTIDE SEQUENCE [LARGE SCALE GENOMIC DNA]</scope>
    <source>
        <strain evidence="3">DSM 19664 / LMG 22246 / CIP 109416 / KR-200</strain>
    </source>
</reference>
<dbReference type="Proteomes" id="UP000010467">
    <property type="component" value="Chromosome"/>
</dbReference>
<gene>
    <name evidence="2" type="ordered locus">Deipe_2640</name>
</gene>
<keyword evidence="1" id="KW-1133">Transmembrane helix</keyword>
<dbReference type="HOGENOM" id="CLU_2698521_0_0_0"/>
<dbReference type="KEGG" id="dpd:Deipe_2640"/>